<feature type="compositionally biased region" description="Basic residues" evidence="1">
    <location>
        <begin position="1"/>
        <end position="14"/>
    </location>
</feature>
<proteinExistence type="predicted"/>
<keyword evidence="3" id="KW-1185">Reference proteome</keyword>
<reference evidence="2" key="1">
    <citation type="submission" date="2020-05" db="EMBL/GenBank/DDBJ databases">
        <title>WGS assembly of Panicum virgatum.</title>
        <authorList>
            <person name="Lovell J.T."/>
            <person name="Jenkins J."/>
            <person name="Shu S."/>
            <person name="Juenger T.E."/>
            <person name="Schmutz J."/>
        </authorList>
    </citation>
    <scope>NUCLEOTIDE SEQUENCE</scope>
    <source>
        <strain evidence="2">AP13</strain>
    </source>
</reference>
<sequence>MGAVTTRRRGRGPRAHAQEGVTQRVTHRTRAPGRAAVRAGRKASFCDVPEEAAPHARIHPLIFSPSSAPSRSPRASYR</sequence>
<evidence type="ECO:0000313" key="3">
    <source>
        <dbReference type="Proteomes" id="UP000823388"/>
    </source>
</evidence>
<accession>A0A8T0PAD4</accession>
<name>A0A8T0PAD4_PANVG</name>
<dbReference type="Proteomes" id="UP000823388">
    <property type="component" value="Chromosome 8N"/>
</dbReference>
<dbReference type="AlphaFoldDB" id="A0A8T0PAD4"/>
<evidence type="ECO:0000313" key="2">
    <source>
        <dbReference type="EMBL" id="KAG2557938.1"/>
    </source>
</evidence>
<gene>
    <name evidence="2" type="ORF">PVAP13_8NG101501</name>
</gene>
<evidence type="ECO:0000256" key="1">
    <source>
        <dbReference type="SAM" id="MobiDB-lite"/>
    </source>
</evidence>
<comment type="caution">
    <text evidence="2">The sequence shown here is derived from an EMBL/GenBank/DDBJ whole genome shotgun (WGS) entry which is preliminary data.</text>
</comment>
<feature type="region of interest" description="Disordered" evidence="1">
    <location>
        <begin position="1"/>
        <end position="38"/>
    </location>
</feature>
<protein>
    <submittedName>
        <fullName evidence="2">Uncharacterized protein</fullName>
    </submittedName>
</protein>
<organism evidence="2 3">
    <name type="scientific">Panicum virgatum</name>
    <name type="common">Blackwell switchgrass</name>
    <dbReference type="NCBI Taxonomy" id="38727"/>
    <lineage>
        <taxon>Eukaryota</taxon>
        <taxon>Viridiplantae</taxon>
        <taxon>Streptophyta</taxon>
        <taxon>Embryophyta</taxon>
        <taxon>Tracheophyta</taxon>
        <taxon>Spermatophyta</taxon>
        <taxon>Magnoliopsida</taxon>
        <taxon>Liliopsida</taxon>
        <taxon>Poales</taxon>
        <taxon>Poaceae</taxon>
        <taxon>PACMAD clade</taxon>
        <taxon>Panicoideae</taxon>
        <taxon>Panicodae</taxon>
        <taxon>Paniceae</taxon>
        <taxon>Panicinae</taxon>
        <taxon>Panicum</taxon>
        <taxon>Panicum sect. Hiantes</taxon>
    </lineage>
</organism>
<dbReference type="EMBL" id="CM029052">
    <property type="protein sequence ID" value="KAG2557938.1"/>
    <property type="molecule type" value="Genomic_DNA"/>
</dbReference>